<comment type="caution">
    <text evidence="2">The sequence shown here is derived from an EMBL/GenBank/DDBJ whole genome shotgun (WGS) entry which is preliminary data.</text>
</comment>
<evidence type="ECO:0000313" key="3">
    <source>
        <dbReference type="Proteomes" id="UP001251374"/>
    </source>
</evidence>
<organism evidence="2 3">
    <name type="scientific">Franzmannia qiaohouensis</name>
    <dbReference type="NCBI Taxonomy" id="1329370"/>
    <lineage>
        <taxon>Bacteria</taxon>
        <taxon>Pseudomonadati</taxon>
        <taxon>Pseudomonadota</taxon>
        <taxon>Gammaproteobacteria</taxon>
        <taxon>Oceanospirillales</taxon>
        <taxon>Halomonadaceae</taxon>
        <taxon>Franzmannia</taxon>
    </lineage>
</organism>
<accession>A0ABU1HAK7</accession>
<protein>
    <submittedName>
        <fullName evidence="2">MAE_28990/MAE_18760 family HEPN-like nuclease</fullName>
    </submittedName>
</protein>
<dbReference type="InterPro" id="IPR041519">
    <property type="entry name" value="HEPN_RiboL-PSP"/>
</dbReference>
<keyword evidence="3" id="KW-1185">Reference proteome</keyword>
<dbReference type="RefSeq" id="WP_309718277.1">
    <property type="nucleotide sequence ID" value="NZ_JARWAM010000003.1"/>
</dbReference>
<evidence type="ECO:0000259" key="1">
    <source>
        <dbReference type="Pfam" id="PF18735"/>
    </source>
</evidence>
<evidence type="ECO:0000313" key="2">
    <source>
        <dbReference type="EMBL" id="MDR5904468.1"/>
    </source>
</evidence>
<gene>
    <name evidence="2" type="ORF">QC821_04165</name>
</gene>
<sequence length="221" mass="25295">MLDLEDIRAQIEVEREWRESELRFLKNRLSYIDSETDRKIYRKSLVVMLYSHFEGVSKAILFTYVNSINASGLLVEQANEAISAASLADVFQALRDPSSKCRVFKKDLPDDAKVHRFARDKEFLVSLHDFYQRAVSIDVDSIVDTESNLKPVVLRKILFRLGLEPSLVDPWTGTIQHLLRRRNDVAHGSAKDGIDEDVYCELEHTVVSVVDDLVRVVSLDS</sequence>
<name>A0ABU1HAK7_9GAMM</name>
<dbReference type="Pfam" id="PF18735">
    <property type="entry name" value="HEPN_RiboL-PSP"/>
    <property type="match status" value="1"/>
</dbReference>
<dbReference type="EMBL" id="JARWAM010000003">
    <property type="protein sequence ID" value="MDR5904468.1"/>
    <property type="molecule type" value="Genomic_DNA"/>
</dbReference>
<proteinExistence type="predicted"/>
<reference evidence="2 3" key="1">
    <citation type="submission" date="2023-04" db="EMBL/GenBank/DDBJ databases">
        <title>A long-awaited taxogenomic arrangement of the family Halomonadaceae.</title>
        <authorList>
            <person name="De La Haba R."/>
            <person name="Chuvochina M."/>
            <person name="Wittouck S."/>
            <person name="Arahal D.R."/>
            <person name="Sanchez-Porro C."/>
            <person name="Hugenholtz P."/>
            <person name="Ventosa A."/>
        </authorList>
    </citation>
    <scope>NUCLEOTIDE SEQUENCE [LARGE SCALE GENOMIC DNA]</scope>
    <source>
        <strain evidence="2 3">DSM 26770</strain>
    </source>
</reference>
<dbReference type="Proteomes" id="UP001251374">
    <property type="component" value="Unassembled WGS sequence"/>
</dbReference>
<feature type="domain" description="RiboL-PSP-HEPN" evidence="1">
    <location>
        <begin position="14"/>
        <end position="216"/>
    </location>
</feature>